<dbReference type="Proteomes" id="UP000000852">
    <property type="component" value="Chromosome"/>
</dbReference>
<feature type="binding site" evidence="15">
    <location>
        <position position="291"/>
    </location>
    <ligand>
        <name>substrate</name>
    </ligand>
</feature>
<dbReference type="GO" id="GO:0008270">
    <property type="term" value="F:zinc ion binding"/>
    <property type="evidence" value="ECO:0007669"/>
    <property type="project" value="InterPro"/>
</dbReference>
<dbReference type="InterPro" id="IPR024072">
    <property type="entry name" value="DHFR-like_dom_sf"/>
</dbReference>
<dbReference type="Pfam" id="PF00383">
    <property type="entry name" value="dCMP_cyt_deam_1"/>
    <property type="match status" value="1"/>
</dbReference>
<evidence type="ECO:0000256" key="15">
    <source>
        <dbReference type="PIRSR" id="PIRSR006769-2"/>
    </source>
</evidence>
<dbReference type="InterPro" id="IPR016193">
    <property type="entry name" value="Cytidine_deaminase-like"/>
</dbReference>
<evidence type="ECO:0000256" key="6">
    <source>
        <dbReference type="ARBA" id="ARBA00022619"/>
    </source>
</evidence>
<proteinExistence type="inferred from homology"/>
<gene>
    <name evidence="18" type="ordered locus">Phep_2177</name>
</gene>
<dbReference type="CDD" id="cd01284">
    <property type="entry name" value="Riboflavin_deaminase-reductase"/>
    <property type="match status" value="1"/>
</dbReference>
<feature type="binding site" evidence="16">
    <location>
        <position position="50"/>
    </location>
    <ligand>
        <name>Zn(2+)</name>
        <dbReference type="ChEBI" id="CHEBI:29105"/>
        <note>catalytic</note>
    </ligand>
</feature>
<comment type="pathway">
    <text evidence="2 13">Cofactor biosynthesis; riboflavin biosynthesis; 5-amino-6-(D-ribitylamino)uracil from GTP: step 2/4.</text>
</comment>
<comment type="catalytic activity">
    <reaction evidence="13">
        <text>5-amino-6-(5-phospho-D-ribitylamino)uracil + NADP(+) = 5-amino-6-(5-phospho-D-ribosylamino)uracil + NADPH + H(+)</text>
        <dbReference type="Rhea" id="RHEA:17845"/>
        <dbReference type="ChEBI" id="CHEBI:15378"/>
        <dbReference type="ChEBI" id="CHEBI:57783"/>
        <dbReference type="ChEBI" id="CHEBI:58349"/>
        <dbReference type="ChEBI" id="CHEBI:58421"/>
        <dbReference type="ChEBI" id="CHEBI:58453"/>
        <dbReference type="EC" id="1.1.1.193"/>
    </reaction>
</comment>
<dbReference type="EC" id="3.5.4.26" evidence="13"/>
<evidence type="ECO:0000256" key="13">
    <source>
        <dbReference type="PIRNR" id="PIRNR006769"/>
    </source>
</evidence>
<dbReference type="RefSeq" id="WP_015807994.1">
    <property type="nucleotide sequence ID" value="NC_013061.1"/>
</dbReference>
<feature type="binding site" evidence="15">
    <location>
        <position position="178"/>
    </location>
    <ligand>
        <name>NADP(+)</name>
        <dbReference type="ChEBI" id="CHEBI:58349"/>
    </ligand>
</feature>
<dbReference type="AlphaFoldDB" id="C6XXW3"/>
<evidence type="ECO:0000256" key="8">
    <source>
        <dbReference type="ARBA" id="ARBA00022801"/>
    </source>
</evidence>
<dbReference type="eggNOG" id="COG1985">
    <property type="taxonomic scope" value="Bacteria"/>
</dbReference>
<feature type="active site" description="Proton donor" evidence="14">
    <location>
        <position position="52"/>
    </location>
</feature>
<evidence type="ECO:0000313" key="19">
    <source>
        <dbReference type="Proteomes" id="UP000000852"/>
    </source>
</evidence>
<evidence type="ECO:0000256" key="11">
    <source>
        <dbReference type="ARBA" id="ARBA00023002"/>
    </source>
</evidence>
<dbReference type="GO" id="GO:0008835">
    <property type="term" value="F:diaminohydroxyphosphoribosylaminopyrimidine deaminase activity"/>
    <property type="evidence" value="ECO:0007669"/>
    <property type="project" value="UniProtKB-EC"/>
</dbReference>
<keyword evidence="19" id="KW-1185">Reference proteome</keyword>
<dbReference type="Gene3D" id="3.40.430.10">
    <property type="entry name" value="Dihydrofolate Reductase, subunit A"/>
    <property type="match status" value="1"/>
</dbReference>
<feature type="binding site" evidence="16">
    <location>
        <position position="92"/>
    </location>
    <ligand>
        <name>Zn(2+)</name>
        <dbReference type="ChEBI" id="CHEBI:29105"/>
        <note>catalytic</note>
    </ligand>
</feature>
<feature type="domain" description="CMP/dCMP-type deaminase" evidence="17">
    <location>
        <begin position="1"/>
        <end position="131"/>
    </location>
</feature>
<evidence type="ECO:0000256" key="3">
    <source>
        <dbReference type="ARBA" id="ARBA00004910"/>
    </source>
</evidence>
<dbReference type="SUPFAM" id="SSF53597">
    <property type="entry name" value="Dihydrofolate reductase-like"/>
    <property type="match status" value="1"/>
</dbReference>
<dbReference type="InterPro" id="IPR002734">
    <property type="entry name" value="RibDG_C"/>
</dbReference>
<feature type="binding site" evidence="15">
    <location>
        <position position="192"/>
    </location>
    <ligand>
        <name>substrate</name>
    </ligand>
</feature>
<dbReference type="PIRSF" id="PIRSF006769">
    <property type="entry name" value="RibD"/>
    <property type="match status" value="1"/>
</dbReference>
<dbReference type="FunFam" id="3.40.140.10:FF:000025">
    <property type="entry name" value="Riboflavin biosynthesis protein RibD"/>
    <property type="match status" value="1"/>
</dbReference>
<comment type="similarity">
    <text evidence="5 13">In the C-terminal section; belongs to the HTP reductase family.</text>
</comment>
<evidence type="ECO:0000256" key="5">
    <source>
        <dbReference type="ARBA" id="ARBA00007417"/>
    </source>
</evidence>
<dbReference type="UniPathway" id="UPA00275">
    <property type="reaction ID" value="UER00401"/>
</dbReference>
<dbReference type="EMBL" id="CP001681">
    <property type="protein sequence ID" value="ACU04381.1"/>
    <property type="molecule type" value="Genomic_DNA"/>
</dbReference>
<dbReference type="InterPro" id="IPR016192">
    <property type="entry name" value="APOBEC/CMP_deaminase_Zn-bd"/>
</dbReference>
<dbReference type="PROSITE" id="PS00903">
    <property type="entry name" value="CYT_DCMP_DEAMINASES_1"/>
    <property type="match status" value="1"/>
</dbReference>
<keyword evidence="8 13" id="KW-0378">Hydrolase</keyword>
<sequence>MTNELYMQRCLELAAMGMGNVSPNPMVGCVIVSDGKIIGEGYHARFGEAHAEVNAINSVVHNYGNTAETLLAAATAYVSLEPCAHFGKTPPCADLLIKHRIKKVVIGNTDPFDGVNGKGIEKLKNAGIEVVSGVLEAECSQLNRRFFTRIGQQHPYIILKWATSANGYFAPENTTQQWISGPEAKKLVHKWRTEEDAVLVGRLTAMADNPRLTVREWYGRNPVRIVVDRHLQVPSSHHIYNKEAKTIIFNEQKTDVQENIHFIQMEDMQHYLPQKIAFQLYLMDIASVIIEGGAQVLNQFIQARLWDEARVFRSAVSWPAGIPSPELNLQSCAITDQFPIGKDQLTIYKNNPS</sequence>
<evidence type="ECO:0000259" key="17">
    <source>
        <dbReference type="PROSITE" id="PS51747"/>
    </source>
</evidence>
<evidence type="ECO:0000313" key="18">
    <source>
        <dbReference type="EMBL" id="ACU04381.1"/>
    </source>
</evidence>
<keyword evidence="7 13" id="KW-0479">Metal-binding</keyword>
<feature type="binding site" evidence="16">
    <location>
        <position position="83"/>
    </location>
    <ligand>
        <name>Zn(2+)</name>
        <dbReference type="ChEBI" id="CHEBI:29105"/>
        <note>catalytic</note>
    </ligand>
</feature>
<dbReference type="NCBIfam" id="TIGR00326">
    <property type="entry name" value="eubact_ribD"/>
    <property type="match status" value="1"/>
</dbReference>
<evidence type="ECO:0000256" key="16">
    <source>
        <dbReference type="PIRSR" id="PIRSR006769-3"/>
    </source>
</evidence>
<evidence type="ECO:0000256" key="2">
    <source>
        <dbReference type="ARBA" id="ARBA00004882"/>
    </source>
</evidence>
<evidence type="ECO:0000256" key="14">
    <source>
        <dbReference type="PIRSR" id="PIRSR006769-1"/>
    </source>
</evidence>
<reference evidence="18 19" key="1">
    <citation type="journal article" date="2009" name="Stand. Genomic Sci.">
        <title>Complete genome sequence of Pedobacter heparinus type strain (HIM 762-3).</title>
        <authorList>
            <person name="Han C."/>
            <person name="Spring S."/>
            <person name="Lapidus A."/>
            <person name="Del Rio T.G."/>
            <person name="Tice H."/>
            <person name="Copeland A."/>
            <person name="Cheng J.F."/>
            <person name="Lucas S."/>
            <person name="Chen F."/>
            <person name="Nolan M."/>
            <person name="Bruce D."/>
            <person name="Goodwin L."/>
            <person name="Pitluck S."/>
            <person name="Ivanova N."/>
            <person name="Mavromatis K."/>
            <person name="Mikhailova N."/>
            <person name="Pati A."/>
            <person name="Chen A."/>
            <person name="Palaniappan K."/>
            <person name="Land M."/>
            <person name="Hauser L."/>
            <person name="Chang Y.J."/>
            <person name="Jeffries C.C."/>
            <person name="Saunders E."/>
            <person name="Chertkov O."/>
            <person name="Brettin T."/>
            <person name="Goker M."/>
            <person name="Rohde M."/>
            <person name="Bristow J."/>
            <person name="Eisen J.A."/>
            <person name="Markowitz V."/>
            <person name="Hugenholtz P."/>
            <person name="Kyrpides N.C."/>
            <person name="Klenk H.P."/>
            <person name="Detter J.C."/>
        </authorList>
    </citation>
    <scope>NUCLEOTIDE SEQUENCE [LARGE SCALE GENOMIC DNA]</scope>
    <source>
        <strain evidence="19">ATCC 13125 / DSM 2366 / CIP 104194 / JCM 7457 / NBRC 12017 / NCIMB 9290 / NRRL B-14731 / HIM 762-3</strain>
    </source>
</reference>
<dbReference type="GO" id="GO:0008703">
    <property type="term" value="F:5-amino-6-(5-phosphoribosylamino)uracil reductase activity"/>
    <property type="evidence" value="ECO:0007669"/>
    <property type="project" value="UniProtKB-EC"/>
</dbReference>
<feature type="binding site" evidence="15">
    <location>
        <position position="204"/>
    </location>
    <ligand>
        <name>NADP(+)</name>
        <dbReference type="ChEBI" id="CHEBI:58349"/>
    </ligand>
</feature>
<dbReference type="InterPro" id="IPR004794">
    <property type="entry name" value="Eubact_RibD"/>
</dbReference>
<dbReference type="eggNOG" id="COG0117">
    <property type="taxonomic scope" value="Bacteria"/>
</dbReference>
<comment type="pathway">
    <text evidence="3 13">Cofactor biosynthesis; riboflavin biosynthesis; 5-amino-6-(D-ribitylamino)uracil from GTP: step 3/4.</text>
</comment>
<evidence type="ECO:0000256" key="12">
    <source>
        <dbReference type="ARBA" id="ARBA00023268"/>
    </source>
</evidence>
<accession>C6XXW3</accession>
<keyword evidence="6 13" id="KW-0686">Riboflavin biosynthesis</keyword>
<keyword evidence="12" id="KW-0511">Multifunctional enzyme</keyword>
<dbReference type="EC" id="1.1.1.193" evidence="13"/>
<feature type="binding site" evidence="15">
    <location>
        <position position="215"/>
    </location>
    <ligand>
        <name>substrate</name>
    </ligand>
</feature>
<feature type="binding site" evidence="15">
    <location>
        <position position="208"/>
    </location>
    <ligand>
        <name>NADP(+)</name>
        <dbReference type="ChEBI" id="CHEBI:58349"/>
    </ligand>
</feature>
<dbReference type="SUPFAM" id="SSF53927">
    <property type="entry name" value="Cytidine deaminase-like"/>
    <property type="match status" value="1"/>
</dbReference>
<evidence type="ECO:0000256" key="9">
    <source>
        <dbReference type="ARBA" id="ARBA00022833"/>
    </source>
</evidence>
<dbReference type="PROSITE" id="PS51747">
    <property type="entry name" value="CYT_DCMP_DEAMINASES_2"/>
    <property type="match status" value="1"/>
</dbReference>
<keyword evidence="11 13" id="KW-0560">Oxidoreductase</keyword>
<dbReference type="Pfam" id="PF01872">
    <property type="entry name" value="RibD_C"/>
    <property type="match status" value="1"/>
</dbReference>
<dbReference type="InterPro" id="IPR050765">
    <property type="entry name" value="Riboflavin_Biosynth_HTPR"/>
</dbReference>
<comment type="function">
    <text evidence="1 13">Converts 2,5-diamino-6-(ribosylamino)-4(3h)-pyrimidinone 5'-phosphate into 5-amino-6-(ribosylamino)-2,4(1h,3h)-pyrimidinedione 5'-phosphate.</text>
</comment>
<evidence type="ECO:0000256" key="4">
    <source>
        <dbReference type="ARBA" id="ARBA00005259"/>
    </source>
</evidence>
<organism evidence="18 19">
    <name type="scientific">Pedobacter heparinus (strain ATCC 13125 / DSM 2366 / CIP 104194 / JCM 7457 / NBRC 12017 / NCIMB 9290 / NRRL B-14731 / HIM 762-3)</name>
    <dbReference type="NCBI Taxonomy" id="485917"/>
    <lineage>
        <taxon>Bacteria</taxon>
        <taxon>Pseudomonadati</taxon>
        <taxon>Bacteroidota</taxon>
        <taxon>Sphingobacteriia</taxon>
        <taxon>Sphingobacteriales</taxon>
        <taxon>Sphingobacteriaceae</taxon>
        <taxon>Pedobacter</taxon>
    </lineage>
</organism>
<feature type="binding site" evidence="15">
    <location>
        <position position="162"/>
    </location>
    <ligand>
        <name>NADP(+)</name>
        <dbReference type="ChEBI" id="CHEBI:58349"/>
    </ligand>
</feature>
<dbReference type="Gene3D" id="3.40.140.10">
    <property type="entry name" value="Cytidine Deaminase, domain 2"/>
    <property type="match status" value="1"/>
</dbReference>
<dbReference type="KEGG" id="phe:Phep_2177"/>
<evidence type="ECO:0000256" key="7">
    <source>
        <dbReference type="ARBA" id="ARBA00022723"/>
    </source>
</evidence>
<comment type="cofactor">
    <cofactor evidence="13 16">
        <name>Zn(2+)</name>
        <dbReference type="ChEBI" id="CHEBI:29105"/>
    </cofactor>
    <text evidence="13 16">Binds 1 zinc ion.</text>
</comment>
<dbReference type="OrthoDB" id="9800865at2"/>
<dbReference type="HOGENOM" id="CLU_036590_1_1_10"/>
<name>C6XXW3_PEDHD</name>
<evidence type="ECO:0000256" key="1">
    <source>
        <dbReference type="ARBA" id="ARBA00002151"/>
    </source>
</evidence>
<keyword evidence="10 13" id="KW-0521">NADP</keyword>
<dbReference type="PANTHER" id="PTHR38011">
    <property type="entry name" value="DIHYDROFOLATE REDUCTASE FAMILY PROTEIN (AFU_ORTHOLOGUE AFUA_8G06820)"/>
    <property type="match status" value="1"/>
</dbReference>
<comment type="similarity">
    <text evidence="4 13">In the N-terminal section; belongs to the cytidine and deoxycytidylate deaminase family.</text>
</comment>
<dbReference type="InterPro" id="IPR002125">
    <property type="entry name" value="CMP_dCMP_dom"/>
</dbReference>
<feature type="binding site" evidence="15">
    <location>
        <position position="212"/>
    </location>
    <ligand>
        <name>substrate</name>
    </ligand>
</feature>
<dbReference type="PANTHER" id="PTHR38011:SF7">
    <property type="entry name" value="2,5-DIAMINO-6-RIBOSYLAMINO-4(3H)-PYRIMIDINONE 5'-PHOSPHATE REDUCTASE"/>
    <property type="match status" value="1"/>
</dbReference>
<comment type="catalytic activity">
    <reaction evidence="13">
        <text>2,5-diamino-6-hydroxy-4-(5-phosphoribosylamino)-pyrimidine + H2O + H(+) = 5-amino-6-(5-phospho-D-ribosylamino)uracil + NH4(+)</text>
        <dbReference type="Rhea" id="RHEA:21868"/>
        <dbReference type="ChEBI" id="CHEBI:15377"/>
        <dbReference type="ChEBI" id="CHEBI:15378"/>
        <dbReference type="ChEBI" id="CHEBI:28938"/>
        <dbReference type="ChEBI" id="CHEBI:58453"/>
        <dbReference type="ChEBI" id="CHEBI:58614"/>
        <dbReference type="EC" id="3.5.4.26"/>
    </reaction>
</comment>
<keyword evidence="9 13" id="KW-0862">Zinc</keyword>
<evidence type="ECO:0000256" key="10">
    <source>
        <dbReference type="ARBA" id="ARBA00022857"/>
    </source>
</evidence>
<dbReference type="GO" id="GO:0009231">
    <property type="term" value="P:riboflavin biosynthetic process"/>
    <property type="evidence" value="ECO:0007669"/>
    <property type="project" value="UniProtKB-UniPathway"/>
</dbReference>
<dbReference type="STRING" id="485917.Phep_2177"/>
<protein>
    <recommendedName>
        <fullName evidence="13">Riboflavin biosynthesis protein RibD</fullName>
    </recommendedName>
    <domain>
        <recommendedName>
            <fullName evidence="13">Diaminohydroxyphosphoribosylaminopyrimidine deaminase</fullName>
            <shortName evidence="13">DRAP deaminase</shortName>
            <ecNumber evidence="13">3.5.4.26</ecNumber>
        </recommendedName>
        <alternativeName>
            <fullName evidence="13">Riboflavin-specific deaminase</fullName>
        </alternativeName>
    </domain>
    <domain>
        <recommendedName>
            <fullName evidence="13">5-amino-6-(5-phosphoribosylamino)uracil reductase</fullName>
            <ecNumber evidence="13">1.1.1.193</ecNumber>
        </recommendedName>
        <alternativeName>
            <fullName evidence="13">HTP reductase</fullName>
        </alternativeName>
    </domain>
</protein>